<dbReference type="PANTHER" id="PTHR34108">
    <property type="entry name" value="SEPTUM SITE-DETERMINING PROTEIN MINC"/>
    <property type="match status" value="1"/>
</dbReference>
<evidence type="ECO:0000259" key="9">
    <source>
        <dbReference type="Pfam" id="PF05209"/>
    </source>
</evidence>
<dbReference type="InterPro" id="IPR007874">
    <property type="entry name" value="MinC_N"/>
</dbReference>
<evidence type="ECO:0000256" key="2">
    <source>
        <dbReference type="ARBA" id="ARBA00022618"/>
    </source>
</evidence>
<dbReference type="InterPro" id="IPR013033">
    <property type="entry name" value="MinC"/>
</dbReference>
<evidence type="ECO:0000259" key="8">
    <source>
        <dbReference type="Pfam" id="PF03775"/>
    </source>
</evidence>
<dbReference type="InterPro" id="IPR016098">
    <property type="entry name" value="CAP/MinC_C"/>
</dbReference>
<dbReference type="EMBL" id="SHKM01000001">
    <property type="protein sequence ID" value="RZT90648.1"/>
    <property type="molecule type" value="Genomic_DNA"/>
</dbReference>
<evidence type="ECO:0000256" key="1">
    <source>
        <dbReference type="ARBA" id="ARBA00006291"/>
    </source>
</evidence>
<keyword evidence="2 6" id="KW-0132">Cell division</keyword>
<dbReference type="Proteomes" id="UP000292136">
    <property type="component" value="Unassembled WGS sequence"/>
</dbReference>
<evidence type="ECO:0000256" key="6">
    <source>
        <dbReference type="HAMAP-Rule" id="MF_00267"/>
    </source>
</evidence>
<organism evidence="10 11">
    <name type="scientific">Azospira oryzae</name>
    <dbReference type="NCBI Taxonomy" id="146939"/>
    <lineage>
        <taxon>Bacteria</taxon>
        <taxon>Pseudomonadati</taxon>
        <taxon>Pseudomonadota</taxon>
        <taxon>Betaproteobacteria</taxon>
        <taxon>Rhodocyclales</taxon>
        <taxon>Rhodocyclaceae</taxon>
        <taxon>Azospira</taxon>
    </lineage>
</organism>
<feature type="domain" description="Septum formation inhibitor MinC C-terminal" evidence="8">
    <location>
        <begin position="176"/>
        <end position="276"/>
    </location>
</feature>
<comment type="similarity">
    <text evidence="1 6">Belongs to the MinC family.</text>
</comment>
<evidence type="ECO:0000313" key="11">
    <source>
        <dbReference type="Proteomes" id="UP000292136"/>
    </source>
</evidence>
<dbReference type="InterPro" id="IPR036145">
    <property type="entry name" value="MinC_C_sf"/>
</dbReference>
<dbReference type="Gene3D" id="2.160.20.70">
    <property type="match status" value="1"/>
</dbReference>
<dbReference type="PANTHER" id="PTHR34108:SF1">
    <property type="entry name" value="SEPTUM SITE-DETERMINING PROTEIN MINC"/>
    <property type="match status" value="1"/>
</dbReference>
<feature type="region of interest" description="Disordered" evidence="7">
    <location>
        <begin position="112"/>
        <end position="134"/>
    </location>
</feature>
<name>A0ABY0IST5_9RHOO</name>
<dbReference type="Pfam" id="PF05209">
    <property type="entry name" value="MinC_N"/>
    <property type="match status" value="1"/>
</dbReference>
<gene>
    <name evidence="6" type="primary">minC</name>
    <name evidence="10" type="ORF">EV678_1468</name>
</gene>
<comment type="subunit">
    <text evidence="6">Interacts with MinD and FtsZ.</text>
</comment>
<proteinExistence type="inferred from homology"/>
<keyword evidence="11" id="KW-1185">Reference proteome</keyword>
<evidence type="ECO:0000256" key="5">
    <source>
        <dbReference type="ARBA" id="ARBA00025606"/>
    </source>
</evidence>
<feature type="compositionally biased region" description="Low complexity" evidence="7">
    <location>
        <begin position="123"/>
        <end position="134"/>
    </location>
</feature>
<evidence type="ECO:0000256" key="3">
    <source>
        <dbReference type="ARBA" id="ARBA00023210"/>
    </source>
</evidence>
<comment type="function">
    <text evidence="5 6">Cell division inhibitor that blocks the formation of polar Z ring septums. Rapidly oscillates between the poles of the cell to destabilize FtsZ filaments that have formed before they mature into polar Z rings. Prevents FtsZ polymerization.</text>
</comment>
<dbReference type="SUPFAM" id="SSF63848">
    <property type="entry name" value="Cell-division inhibitor MinC, C-terminal domain"/>
    <property type="match status" value="1"/>
</dbReference>
<sequence length="282" mass="29141">MKSAPKSVPLLEIKGTTLAMTVLQAALRSADLPSLADSLTDQYGPSSDFFSFEPTVIDLGELPADIELDWAGLLPLLRRYQVAPIGVRNASPAQAEAARNVGLIVVEEAETQVRHSPRRAEAETPAAPAAPTAAAAAPAQAELDIAPANAPANEAPAAAPAPAAAAEAAPSGTLVLDKPLRSGQQVYARGGDLVVLAMVSPGAEVIADGNIHIYAPLRGRALAGARGDANARIFTTCFEAELTSVAGVYRTFEPGSEKSLTGKPVQIRLEGEKLVLEALKTS</sequence>
<keyword evidence="3 6" id="KW-0717">Septation</keyword>
<evidence type="ECO:0000256" key="4">
    <source>
        <dbReference type="ARBA" id="ARBA00023306"/>
    </source>
</evidence>
<feature type="domain" description="Septum formation inhibitor MinC N-terminal" evidence="9">
    <location>
        <begin position="11"/>
        <end position="84"/>
    </location>
</feature>
<evidence type="ECO:0000313" key="10">
    <source>
        <dbReference type="EMBL" id="RZT90648.1"/>
    </source>
</evidence>
<keyword evidence="4 6" id="KW-0131">Cell cycle</keyword>
<dbReference type="Pfam" id="PF03775">
    <property type="entry name" value="MinC_C"/>
    <property type="match status" value="1"/>
</dbReference>
<comment type="caution">
    <text evidence="10">The sequence shown here is derived from an EMBL/GenBank/DDBJ whole genome shotgun (WGS) entry which is preliminary data.</text>
</comment>
<evidence type="ECO:0000256" key="7">
    <source>
        <dbReference type="SAM" id="MobiDB-lite"/>
    </source>
</evidence>
<dbReference type="NCBIfam" id="TIGR01222">
    <property type="entry name" value="minC"/>
    <property type="match status" value="1"/>
</dbReference>
<protein>
    <recommendedName>
        <fullName evidence="6">Probable septum site-determining protein MinC</fullName>
    </recommendedName>
</protein>
<dbReference type="InterPro" id="IPR005526">
    <property type="entry name" value="Septum_form_inhib_MinC_C"/>
</dbReference>
<reference evidence="10 11" key="1">
    <citation type="submission" date="2019-02" db="EMBL/GenBank/DDBJ databases">
        <title>Genomic Encyclopedia of Type Strains, Phase IV (KMG-IV): sequencing the most valuable type-strain genomes for metagenomic binning, comparative biology and taxonomic classification.</title>
        <authorList>
            <person name="Goeker M."/>
        </authorList>
    </citation>
    <scope>NUCLEOTIDE SEQUENCE [LARGE SCALE GENOMIC DNA]</scope>
    <source>
        <strain evidence="10 11">DSM 21223</strain>
    </source>
</reference>
<dbReference type="HAMAP" id="MF_00267">
    <property type="entry name" value="MinC"/>
    <property type="match status" value="1"/>
</dbReference>
<dbReference type="RefSeq" id="WP_130459027.1">
    <property type="nucleotide sequence ID" value="NZ_SHKM01000001.1"/>
</dbReference>
<accession>A0ABY0IST5</accession>
<dbReference type="Gene3D" id="3.30.70.260">
    <property type="match status" value="1"/>
</dbReference>